<dbReference type="InterPro" id="IPR019734">
    <property type="entry name" value="TPR_rpt"/>
</dbReference>
<feature type="domain" description="SPOR" evidence="2">
    <location>
        <begin position="334"/>
        <end position="417"/>
    </location>
</feature>
<dbReference type="PROSITE" id="PS51724">
    <property type="entry name" value="SPOR"/>
    <property type="match status" value="1"/>
</dbReference>
<proteinExistence type="predicted"/>
<evidence type="ECO:0000313" key="4">
    <source>
        <dbReference type="Proteomes" id="UP001361239"/>
    </source>
</evidence>
<dbReference type="InterPro" id="IPR007730">
    <property type="entry name" value="SPOR-like_dom"/>
</dbReference>
<sequence length="437" mass="44347">MSRMSLKTGVSAKAIRFAISGVVAVGLLAGCAGSKQLARAGDHAVRTAGKQSRAVETAEQAVAKNPNDAAARFALGQVYLDAGRFQSAATTFSDAIQLGDTSGRTQLSLALAQIGAGNGRAAVAVLDENRDSIGATDRGLALALAGETTRGVGVLLDALRSGENSPKLRQNLAFAYALDGSWREARITMAQDVPADQIDDRIGEWAMIAQPEAGQRRVASLLGAPAGVADAGQPVALALNPAAQAERFAAAETPRTFAPATQELPPIDAAPVAPTPVAPAFSAAPSTAFAAPAPVAPVAAPASFAAAFPAAKPVIQPAAKPARAARVAAAQPAVTGTGGHVVQIGAFSSEANAKRAARFYTARNAELRNLRITITPAVVNGKNFWRVAAADLDRGSATRLCSGLKNRGSACFAYAASAAPARPAFALAGGAAKARHR</sequence>
<evidence type="ECO:0000256" key="1">
    <source>
        <dbReference type="PROSITE-ProRule" id="PRU00339"/>
    </source>
</evidence>
<organism evidence="3 4">
    <name type="scientific">Novosphingobium anseongense</name>
    <dbReference type="NCBI Taxonomy" id="3133436"/>
    <lineage>
        <taxon>Bacteria</taxon>
        <taxon>Pseudomonadati</taxon>
        <taxon>Pseudomonadota</taxon>
        <taxon>Alphaproteobacteria</taxon>
        <taxon>Sphingomonadales</taxon>
        <taxon>Sphingomonadaceae</taxon>
        <taxon>Novosphingobium</taxon>
    </lineage>
</organism>
<dbReference type="RefSeq" id="WP_339585181.1">
    <property type="nucleotide sequence ID" value="NZ_JBBHJZ010000001.1"/>
</dbReference>
<comment type="caution">
    <text evidence="3">The sequence shown here is derived from an EMBL/GenBank/DDBJ whole genome shotgun (WGS) entry which is preliminary data.</text>
</comment>
<evidence type="ECO:0000313" key="3">
    <source>
        <dbReference type="EMBL" id="MEJ5975215.1"/>
    </source>
</evidence>
<dbReference type="InterPro" id="IPR036680">
    <property type="entry name" value="SPOR-like_sf"/>
</dbReference>
<dbReference type="SUPFAM" id="SSF48452">
    <property type="entry name" value="TPR-like"/>
    <property type="match status" value="1"/>
</dbReference>
<dbReference type="Pfam" id="PF05036">
    <property type="entry name" value="SPOR"/>
    <property type="match status" value="1"/>
</dbReference>
<feature type="repeat" description="TPR" evidence="1">
    <location>
        <begin position="69"/>
        <end position="102"/>
    </location>
</feature>
<keyword evidence="1" id="KW-0802">TPR repeat</keyword>
<dbReference type="Pfam" id="PF13432">
    <property type="entry name" value="TPR_16"/>
    <property type="match status" value="1"/>
</dbReference>
<dbReference type="PROSITE" id="PS50005">
    <property type="entry name" value="TPR"/>
    <property type="match status" value="1"/>
</dbReference>
<dbReference type="InterPro" id="IPR011990">
    <property type="entry name" value="TPR-like_helical_dom_sf"/>
</dbReference>
<evidence type="ECO:0000259" key="2">
    <source>
        <dbReference type="PROSITE" id="PS51724"/>
    </source>
</evidence>
<dbReference type="PROSITE" id="PS51257">
    <property type="entry name" value="PROKAR_LIPOPROTEIN"/>
    <property type="match status" value="1"/>
</dbReference>
<dbReference type="Gene3D" id="1.25.40.10">
    <property type="entry name" value="Tetratricopeptide repeat domain"/>
    <property type="match status" value="1"/>
</dbReference>
<name>A0ABU8RQ81_9SPHN</name>
<gene>
    <name evidence="3" type="ORF">WG901_01095</name>
</gene>
<protein>
    <submittedName>
        <fullName evidence="3">SPOR domain-containing protein</fullName>
    </submittedName>
</protein>
<reference evidence="3 4" key="1">
    <citation type="submission" date="2024-03" db="EMBL/GenBank/DDBJ databases">
        <authorList>
            <person name="Jo J.-H."/>
        </authorList>
    </citation>
    <scope>NUCLEOTIDE SEQUENCE [LARGE SCALE GENOMIC DNA]</scope>
    <source>
        <strain evidence="3 4">PS1R-30</strain>
    </source>
</reference>
<dbReference type="Gene3D" id="3.30.70.1070">
    <property type="entry name" value="Sporulation related repeat"/>
    <property type="match status" value="1"/>
</dbReference>
<dbReference type="SUPFAM" id="SSF110997">
    <property type="entry name" value="Sporulation related repeat"/>
    <property type="match status" value="1"/>
</dbReference>
<dbReference type="Proteomes" id="UP001361239">
    <property type="component" value="Unassembled WGS sequence"/>
</dbReference>
<accession>A0ABU8RQ81</accession>
<dbReference type="EMBL" id="JBBHJZ010000001">
    <property type="protein sequence ID" value="MEJ5975215.1"/>
    <property type="molecule type" value="Genomic_DNA"/>
</dbReference>
<keyword evidence="4" id="KW-1185">Reference proteome</keyword>